<dbReference type="EnsemblPlants" id="OBART02G19990.1">
    <property type="protein sequence ID" value="OBART02G19990.1"/>
    <property type="gene ID" value="OBART02G19990"/>
</dbReference>
<evidence type="ECO:0000313" key="2">
    <source>
        <dbReference type="Proteomes" id="UP000026960"/>
    </source>
</evidence>
<protein>
    <submittedName>
        <fullName evidence="1">Uncharacterized protein</fullName>
    </submittedName>
</protein>
<dbReference type="Proteomes" id="UP000026960">
    <property type="component" value="Chromosome 2"/>
</dbReference>
<reference evidence="1" key="2">
    <citation type="submission" date="2015-03" db="UniProtKB">
        <authorList>
            <consortium name="EnsemblPlants"/>
        </authorList>
    </citation>
    <scope>IDENTIFICATION</scope>
</reference>
<accession>A0A0D3F680</accession>
<dbReference type="PaxDb" id="65489-OBART02G19990.1"/>
<name>A0A0D3F680_9ORYZ</name>
<organism evidence="1">
    <name type="scientific">Oryza barthii</name>
    <dbReference type="NCBI Taxonomy" id="65489"/>
    <lineage>
        <taxon>Eukaryota</taxon>
        <taxon>Viridiplantae</taxon>
        <taxon>Streptophyta</taxon>
        <taxon>Embryophyta</taxon>
        <taxon>Tracheophyta</taxon>
        <taxon>Spermatophyta</taxon>
        <taxon>Magnoliopsida</taxon>
        <taxon>Liliopsida</taxon>
        <taxon>Poales</taxon>
        <taxon>Poaceae</taxon>
        <taxon>BOP clade</taxon>
        <taxon>Oryzoideae</taxon>
        <taxon>Oryzeae</taxon>
        <taxon>Oryzinae</taxon>
        <taxon>Oryza</taxon>
    </lineage>
</organism>
<keyword evidence="2" id="KW-1185">Reference proteome</keyword>
<dbReference type="AlphaFoldDB" id="A0A0D3F680"/>
<reference evidence="1" key="1">
    <citation type="journal article" date="2009" name="Rice">
        <title>De Novo Next Generation Sequencing of Plant Genomes.</title>
        <authorList>
            <person name="Rounsley S."/>
            <person name="Marri P.R."/>
            <person name="Yu Y."/>
            <person name="He R."/>
            <person name="Sisneros N."/>
            <person name="Goicoechea J.L."/>
            <person name="Lee S.J."/>
            <person name="Angelova A."/>
            <person name="Kudrna D."/>
            <person name="Luo M."/>
            <person name="Affourtit J."/>
            <person name="Desany B."/>
            <person name="Knight J."/>
            <person name="Niazi F."/>
            <person name="Egholm M."/>
            <person name="Wing R.A."/>
        </authorList>
    </citation>
    <scope>NUCLEOTIDE SEQUENCE [LARGE SCALE GENOMIC DNA]</scope>
    <source>
        <strain evidence="1">cv. IRGC 105608</strain>
    </source>
</reference>
<proteinExistence type="predicted"/>
<sequence>MPLDGDASIPIPMVFDGGMVGVRRGGTWWTGVGSSTSGNNSSTFCRNRSTVDLQNTRTNSSFTISPARTTTIADKEEKVAVLLALVKGQEEAAVLWEVLAPPEPTHTGLTFISQREFSSDHHKEEAKRF</sequence>
<dbReference type="HOGENOM" id="CLU_1985044_0_0_1"/>
<dbReference type="Gramene" id="OBART02G19990.1">
    <property type="protein sequence ID" value="OBART02G19990.1"/>
    <property type="gene ID" value="OBART02G19990"/>
</dbReference>
<evidence type="ECO:0000313" key="1">
    <source>
        <dbReference type="EnsemblPlants" id="OBART02G19990.1"/>
    </source>
</evidence>